<keyword evidence="1" id="KW-0812">Transmembrane</keyword>
<feature type="transmembrane region" description="Helical" evidence="1">
    <location>
        <begin position="137"/>
        <end position="161"/>
    </location>
</feature>
<accession>A0ABV8WWB0</accession>
<feature type="transmembrane region" description="Helical" evidence="1">
    <location>
        <begin position="9"/>
        <end position="27"/>
    </location>
</feature>
<keyword evidence="1" id="KW-0472">Membrane</keyword>
<reference evidence="3" key="1">
    <citation type="journal article" date="2019" name="Int. J. Syst. Evol. Microbiol.">
        <title>The Global Catalogue of Microorganisms (GCM) 10K type strain sequencing project: providing services to taxonomists for standard genome sequencing and annotation.</title>
        <authorList>
            <consortium name="The Broad Institute Genomics Platform"/>
            <consortium name="The Broad Institute Genome Sequencing Center for Infectious Disease"/>
            <person name="Wu L."/>
            <person name="Ma J."/>
        </authorList>
    </citation>
    <scope>NUCLEOTIDE SEQUENCE [LARGE SCALE GENOMIC DNA]</scope>
    <source>
        <strain evidence="3">CCUG 37865</strain>
    </source>
</reference>
<keyword evidence="3" id="KW-1185">Reference proteome</keyword>
<dbReference type="RefSeq" id="WP_390252273.1">
    <property type="nucleotide sequence ID" value="NZ_JBHSDT010000008.1"/>
</dbReference>
<evidence type="ECO:0000313" key="3">
    <source>
        <dbReference type="Proteomes" id="UP001595882"/>
    </source>
</evidence>
<feature type="transmembrane region" description="Helical" evidence="1">
    <location>
        <begin position="113"/>
        <end position="131"/>
    </location>
</feature>
<feature type="transmembrane region" description="Helical" evidence="1">
    <location>
        <begin position="47"/>
        <end position="75"/>
    </location>
</feature>
<dbReference type="Proteomes" id="UP001595882">
    <property type="component" value="Unassembled WGS sequence"/>
</dbReference>
<gene>
    <name evidence="2" type="ORF">ACFOY7_11705</name>
</gene>
<sequence>MSFHEKKAIILMLTGTIILVAYCTYAYQKYQLGVIGTNDMKFWSGIILLFIGIGIVAAIIIQIIFHIIHSIAVTVQERIRNGHRNEKEIQKTIESDMVPDEMNRLIELKSIKIGFIVVAIGFVTALVSQVLDYSSAVMLNILFLSFFAGSLSQGLAQLYFYRKGVKNA</sequence>
<evidence type="ECO:0000313" key="2">
    <source>
        <dbReference type="EMBL" id="MFC4403735.1"/>
    </source>
</evidence>
<proteinExistence type="predicted"/>
<evidence type="ECO:0008006" key="4">
    <source>
        <dbReference type="Google" id="ProtNLM"/>
    </source>
</evidence>
<evidence type="ECO:0000256" key="1">
    <source>
        <dbReference type="SAM" id="Phobius"/>
    </source>
</evidence>
<name>A0ABV8WWB0_9BACI</name>
<dbReference type="EMBL" id="JBHSDT010000008">
    <property type="protein sequence ID" value="MFC4403735.1"/>
    <property type="molecule type" value="Genomic_DNA"/>
</dbReference>
<organism evidence="2 3">
    <name type="scientific">Gracilibacillus xinjiangensis</name>
    <dbReference type="NCBI Taxonomy" id="1193282"/>
    <lineage>
        <taxon>Bacteria</taxon>
        <taxon>Bacillati</taxon>
        <taxon>Bacillota</taxon>
        <taxon>Bacilli</taxon>
        <taxon>Bacillales</taxon>
        <taxon>Bacillaceae</taxon>
        <taxon>Gracilibacillus</taxon>
    </lineage>
</organism>
<protein>
    <recommendedName>
        <fullName evidence="4">DUF3169 family protein</fullName>
    </recommendedName>
</protein>
<keyword evidence="1" id="KW-1133">Transmembrane helix</keyword>
<comment type="caution">
    <text evidence="2">The sequence shown here is derived from an EMBL/GenBank/DDBJ whole genome shotgun (WGS) entry which is preliminary data.</text>
</comment>